<feature type="transmembrane region" description="Helical" evidence="1">
    <location>
        <begin position="81"/>
        <end position="99"/>
    </location>
</feature>
<accession>A0A8B9DFD1</accession>
<dbReference type="AlphaFoldDB" id="A0A8B9DFD1"/>
<name>A0A8B9DFD1_ANSCY</name>
<evidence type="ECO:0000256" key="1">
    <source>
        <dbReference type="SAM" id="Phobius"/>
    </source>
</evidence>
<keyword evidence="3" id="KW-1185">Reference proteome</keyword>
<evidence type="ECO:0000313" key="3">
    <source>
        <dbReference type="Proteomes" id="UP000694521"/>
    </source>
</evidence>
<sequence length="110" mass="12693">MDCKKKKGIYMSSRRNKLIYIIMLTKSDTQVYIPSKKGCHAICFENIIKAVLFSVEHMPERLGGGNYFLVHFSNAEHLTDFFSLLILKTLKIIIYFGLLKTVAKSKFKIN</sequence>
<proteinExistence type="predicted"/>
<organism evidence="2 3">
    <name type="scientific">Anser cygnoides</name>
    <name type="common">Swan goose</name>
    <dbReference type="NCBI Taxonomy" id="8845"/>
    <lineage>
        <taxon>Eukaryota</taxon>
        <taxon>Metazoa</taxon>
        <taxon>Chordata</taxon>
        <taxon>Craniata</taxon>
        <taxon>Vertebrata</taxon>
        <taxon>Euteleostomi</taxon>
        <taxon>Archelosauria</taxon>
        <taxon>Archosauria</taxon>
        <taxon>Dinosauria</taxon>
        <taxon>Saurischia</taxon>
        <taxon>Theropoda</taxon>
        <taxon>Coelurosauria</taxon>
        <taxon>Aves</taxon>
        <taxon>Neognathae</taxon>
        <taxon>Galloanserae</taxon>
        <taxon>Anseriformes</taxon>
        <taxon>Anatidae</taxon>
        <taxon>Anserinae</taxon>
        <taxon>Anser</taxon>
    </lineage>
</organism>
<keyword evidence="1" id="KW-0812">Transmembrane</keyword>
<dbReference type="Proteomes" id="UP000694521">
    <property type="component" value="Unplaced"/>
</dbReference>
<reference evidence="2" key="2">
    <citation type="submission" date="2025-09" db="UniProtKB">
        <authorList>
            <consortium name="Ensembl"/>
        </authorList>
    </citation>
    <scope>IDENTIFICATION</scope>
</reference>
<reference evidence="2" key="1">
    <citation type="submission" date="2025-08" db="UniProtKB">
        <authorList>
            <consortium name="Ensembl"/>
        </authorList>
    </citation>
    <scope>IDENTIFICATION</scope>
</reference>
<keyword evidence="1" id="KW-0472">Membrane</keyword>
<keyword evidence="1" id="KW-1133">Transmembrane helix</keyword>
<dbReference type="Ensembl" id="ENSACDT00005007380.1">
    <property type="protein sequence ID" value="ENSACDP00005006128.1"/>
    <property type="gene ID" value="ENSACDG00005004492.1"/>
</dbReference>
<protein>
    <submittedName>
        <fullName evidence="2">Uncharacterized protein</fullName>
    </submittedName>
</protein>
<evidence type="ECO:0000313" key="2">
    <source>
        <dbReference type="Ensembl" id="ENSACDP00005006128.1"/>
    </source>
</evidence>